<dbReference type="SUPFAM" id="SSF50129">
    <property type="entry name" value="GroES-like"/>
    <property type="match status" value="1"/>
</dbReference>
<dbReference type="InterPro" id="IPR036291">
    <property type="entry name" value="NAD(P)-bd_dom_sf"/>
</dbReference>
<dbReference type="CDD" id="cd08233">
    <property type="entry name" value="butanediol_DH_like"/>
    <property type="match status" value="1"/>
</dbReference>
<keyword evidence="4 6" id="KW-0862">Zinc</keyword>
<sequence length="351" mass="37205">MKAAVWYGKHDIRVEDKEEPTIKPGNIKIKVAWTGICGSDLHAYHGAEGVVQVGEPHPVTGQMAPLTLGHEFSGVIHEIGEGVSGFSVGDRVAIEPAIKCGNCENCVKGNYNLCEHNGFVGLQSDGAFAEYAIVETHMVHKLPDSISFEEATVIEPTAVSFHALKLSNMKAGDTVAVYGVGPIGLTAILCAKAAGASRIYAMDISNERLEMAEKIGATTVINTLEENAAEKINAETNGGVNIAFDCAGAEATVNSAIDSLAKGGQLVIVSIIPQPIKVNVLQANLKELNILATIGYRDVYKDVIAMVESGQLDLKPIITKKIGLDHIVEEGFHALTNDKNQAKILVSPTGV</sequence>
<evidence type="ECO:0000313" key="9">
    <source>
        <dbReference type="Proteomes" id="UP000831537"/>
    </source>
</evidence>
<dbReference type="SMART" id="SM00829">
    <property type="entry name" value="PKS_ER"/>
    <property type="match status" value="1"/>
</dbReference>
<evidence type="ECO:0000259" key="7">
    <source>
        <dbReference type="SMART" id="SM00829"/>
    </source>
</evidence>
<comment type="similarity">
    <text evidence="2 6">Belongs to the zinc-containing alcohol dehydrogenase family.</text>
</comment>
<evidence type="ECO:0000256" key="6">
    <source>
        <dbReference type="RuleBase" id="RU361277"/>
    </source>
</evidence>
<dbReference type="PANTHER" id="PTHR43161">
    <property type="entry name" value="SORBITOL DEHYDROGENASE"/>
    <property type="match status" value="1"/>
</dbReference>
<accession>A0ABY4GHE7</accession>
<dbReference type="Gene3D" id="3.40.50.720">
    <property type="entry name" value="NAD(P)-binding Rossmann-like Domain"/>
    <property type="match status" value="1"/>
</dbReference>
<keyword evidence="5" id="KW-0560">Oxidoreductase</keyword>
<dbReference type="InterPro" id="IPR011032">
    <property type="entry name" value="GroES-like_sf"/>
</dbReference>
<dbReference type="Gene3D" id="3.90.180.10">
    <property type="entry name" value="Medium-chain alcohol dehydrogenases, catalytic domain"/>
    <property type="match status" value="1"/>
</dbReference>
<evidence type="ECO:0000256" key="1">
    <source>
        <dbReference type="ARBA" id="ARBA00001947"/>
    </source>
</evidence>
<keyword evidence="3 6" id="KW-0479">Metal-binding</keyword>
<name>A0ABY4GHE7_9BACI</name>
<dbReference type="Pfam" id="PF08240">
    <property type="entry name" value="ADH_N"/>
    <property type="match status" value="1"/>
</dbReference>
<dbReference type="InterPro" id="IPR020843">
    <property type="entry name" value="ER"/>
</dbReference>
<comment type="cofactor">
    <cofactor evidence="1 6">
        <name>Zn(2+)</name>
        <dbReference type="ChEBI" id="CHEBI:29105"/>
    </cofactor>
</comment>
<evidence type="ECO:0000256" key="2">
    <source>
        <dbReference type="ARBA" id="ARBA00008072"/>
    </source>
</evidence>
<reference evidence="8 9" key="1">
    <citation type="submission" date="2022-04" db="EMBL/GenBank/DDBJ databases">
        <title>Gracilibacillus sp. isolated from saltern.</title>
        <authorList>
            <person name="Won M."/>
            <person name="Lee C.-M."/>
            <person name="Woen H.-Y."/>
            <person name="Kwon S.-W."/>
        </authorList>
    </citation>
    <scope>NUCLEOTIDE SEQUENCE [LARGE SCALE GENOMIC DNA]</scope>
    <source>
        <strain evidence="8 9">SSPM10-3</strain>
    </source>
</reference>
<protein>
    <submittedName>
        <fullName evidence="8">2,3-butanediol dehydrogenase</fullName>
    </submittedName>
</protein>
<dbReference type="InterPro" id="IPR013154">
    <property type="entry name" value="ADH-like_N"/>
</dbReference>
<dbReference type="Pfam" id="PF00107">
    <property type="entry name" value="ADH_zinc_N"/>
    <property type="match status" value="1"/>
</dbReference>
<dbReference type="InterPro" id="IPR002328">
    <property type="entry name" value="ADH_Zn_CS"/>
</dbReference>
<dbReference type="InterPro" id="IPR013149">
    <property type="entry name" value="ADH-like_C"/>
</dbReference>
<dbReference type="PROSITE" id="PS00059">
    <property type="entry name" value="ADH_ZINC"/>
    <property type="match status" value="1"/>
</dbReference>
<dbReference type="Proteomes" id="UP000831537">
    <property type="component" value="Chromosome"/>
</dbReference>
<evidence type="ECO:0000256" key="3">
    <source>
        <dbReference type="ARBA" id="ARBA00022723"/>
    </source>
</evidence>
<feature type="domain" description="Enoyl reductase (ER)" evidence="7">
    <location>
        <begin position="8"/>
        <end position="346"/>
    </location>
</feature>
<dbReference type="SUPFAM" id="SSF51735">
    <property type="entry name" value="NAD(P)-binding Rossmann-fold domains"/>
    <property type="match status" value="1"/>
</dbReference>
<dbReference type="PANTHER" id="PTHR43161:SF26">
    <property type="entry name" value="GALACTITOL 1-PHOSPHATE 5-DEHYDROGENASE"/>
    <property type="match status" value="1"/>
</dbReference>
<evidence type="ECO:0000256" key="5">
    <source>
        <dbReference type="ARBA" id="ARBA00023002"/>
    </source>
</evidence>
<proteinExistence type="inferred from homology"/>
<gene>
    <name evidence="8" type="ORF">MUN87_13435</name>
</gene>
<dbReference type="EMBL" id="CP095071">
    <property type="protein sequence ID" value="UOQ83755.1"/>
    <property type="molecule type" value="Genomic_DNA"/>
</dbReference>
<keyword evidence="9" id="KW-1185">Reference proteome</keyword>
<dbReference type="RefSeq" id="WP_244740907.1">
    <property type="nucleotide sequence ID" value="NZ_CP095071.1"/>
</dbReference>
<evidence type="ECO:0000256" key="4">
    <source>
        <dbReference type="ARBA" id="ARBA00022833"/>
    </source>
</evidence>
<organism evidence="8 9">
    <name type="scientific">Gracilibacillus salinarum</name>
    <dbReference type="NCBI Taxonomy" id="2932255"/>
    <lineage>
        <taxon>Bacteria</taxon>
        <taxon>Bacillati</taxon>
        <taxon>Bacillota</taxon>
        <taxon>Bacilli</taxon>
        <taxon>Bacillales</taxon>
        <taxon>Bacillaceae</taxon>
        <taxon>Gracilibacillus</taxon>
    </lineage>
</organism>
<evidence type="ECO:0000313" key="8">
    <source>
        <dbReference type="EMBL" id="UOQ83755.1"/>
    </source>
</evidence>